<name>A0A841H278_9BACT</name>
<dbReference type="CDD" id="cd00093">
    <property type="entry name" value="HTH_XRE"/>
    <property type="match status" value="1"/>
</dbReference>
<dbReference type="AlphaFoldDB" id="A0A841H278"/>
<dbReference type="InterPro" id="IPR001387">
    <property type="entry name" value="Cro/C1-type_HTH"/>
</dbReference>
<evidence type="ECO:0000256" key="1">
    <source>
        <dbReference type="ARBA" id="ARBA00023125"/>
    </source>
</evidence>
<dbReference type="Pfam" id="PF01381">
    <property type="entry name" value="HTH_3"/>
    <property type="match status" value="1"/>
</dbReference>
<accession>A0A841H278</accession>
<protein>
    <submittedName>
        <fullName evidence="3">Transcriptional regulator with XRE-family HTH domain</fullName>
    </submittedName>
</protein>
<dbReference type="GO" id="GO:0003677">
    <property type="term" value="F:DNA binding"/>
    <property type="evidence" value="ECO:0007669"/>
    <property type="project" value="UniProtKB-KW"/>
</dbReference>
<dbReference type="PANTHER" id="PTHR46797">
    <property type="entry name" value="HTH-TYPE TRANSCRIPTIONAL REGULATOR"/>
    <property type="match status" value="1"/>
</dbReference>
<evidence type="ECO:0000313" key="4">
    <source>
        <dbReference type="Proteomes" id="UP000582837"/>
    </source>
</evidence>
<feature type="domain" description="HTH cro/C1-type" evidence="2">
    <location>
        <begin position="16"/>
        <end position="70"/>
    </location>
</feature>
<dbReference type="SUPFAM" id="SSF51182">
    <property type="entry name" value="RmlC-like cupins"/>
    <property type="match status" value="1"/>
</dbReference>
<dbReference type="SMART" id="SM00530">
    <property type="entry name" value="HTH_XRE"/>
    <property type="match status" value="1"/>
</dbReference>
<evidence type="ECO:0000313" key="3">
    <source>
        <dbReference type="EMBL" id="MBB6071979.1"/>
    </source>
</evidence>
<dbReference type="CDD" id="cd02209">
    <property type="entry name" value="cupin_XRE_C"/>
    <property type="match status" value="1"/>
</dbReference>
<keyword evidence="1" id="KW-0238">DNA-binding</keyword>
<dbReference type="PROSITE" id="PS50943">
    <property type="entry name" value="HTH_CROC1"/>
    <property type="match status" value="1"/>
</dbReference>
<dbReference type="InterPro" id="IPR014710">
    <property type="entry name" value="RmlC-like_jellyroll"/>
</dbReference>
<dbReference type="InterPro" id="IPR050807">
    <property type="entry name" value="TransReg_Diox_bact_type"/>
</dbReference>
<keyword evidence="4" id="KW-1185">Reference proteome</keyword>
<dbReference type="GO" id="GO:0003700">
    <property type="term" value="F:DNA-binding transcription factor activity"/>
    <property type="evidence" value="ECO:0007669"/>
    <property type="project" value="TreeGrafter"/>
</dbReference>
<proteinExistence type="predicted"/>
<reference evidence="3 4" key="1">
    <citation type="submission" date="2020-08" db="EMBL/GenBank/DDBJ databases">
        <title>Genomic Encyclopedia of Type Strains, Phase IV (KMG-IV): sequencing the most valuable type-strain genomes for metagenomic binning, comparative biology and taxonomic classification.</title>
        <authorList>
            <person name="Goeker M."/>
        </authorList>
    </citation>
    <scope>NUCLEOTIDE SEQUENCE [LARGE SCALE GENOMIC DNA]</scope>
    <source>
        <strain evidence="3 4">DSM 29007</strain>
    </source>
</reference>
<comment type="caution">
    <text evidence="3">The sequence shown here is derived from an EMBL/GenBank/DDBJ whole genome shotgun (WGS) entry which is preliminary data.</text>
</comment>
<dbReference type="Proteomes" id="UP000582837">
    <property type="component" value="Unassembled WGS sequence"/>
</dbReference>
<sequence length="207" mass="21944">METTNDDINARLAVRLRNLRAERGLTLEALAERAGVSRSMISLVERGESSPTAAVLDRLAAGLGVTLASLFADGAHADASPLSRRADQATWRDPETGYLRRNLSPAGFPSPIELAEIILPAGARVAYDTPGTRAVAISQQVWVMEGGIELSVGGDTHALDAGDCLAMRLEGPIAFRNPTRREARYVVALAADQPSGGTKAHHLRSAP</sequence>
<dbReference type="EMBL" id="JACHIA010000011">
    <property type="protein sequence ID" value="MBB6071979.1"/>
    <property type="molecule type" value="Genomic_DNA"/>
</dbReference>
<dbReference type="InterPro" id="IPR011051">
    <property type="entry name" value="RmlC_Cupin_sf"/>
</dbReference>
<dbReference type="GO" id="GO:0005829">
    <property type="term" value="C:cytosol"/>
    <property type="evidence" value="ECO:0007669"/>
    <property type="project" value="TreeGrafter"/>
</dbReference>
<dbReference type="InterPro" id="IPR010982">
    <property type="entry name" value="Lambda_DNA-bd_dom_sf"/>
</dbReference>
<dbReference type="SUPFAM" id="SSF47413">
    <property type="entry name" value="lambda repressor-like DNA-binding domains"/>
    <property type="match status" value="1"/>
</dbReference>
<gene>
    <name evidence="3" type="ORF">HNQ61_003639</name>
</gene>
<dbReference type="Gene3D" id="2.60.120.10">
    <property type="entry name" value="Jelly Rolls"/>
    <property type="match status" value="1"/>
</dbReference>
<organism evidence="3 4">
    <name type="scientific">Longimicrobium terrae</name>
    <dbReference type="NCBI Taxonomy" id="1639882"/>
    <lineage>
        <taxon>Bacteria</taxon>
        <taxon>Pseudomonadati</taxon>
        <taxon>Gemmatimonadota</taxon>
        <taxon>Longimicrobiia</taxon>
        <taxon>Longimicrobiales</taxon>
        <taxon>Longimicrobiaceae</taxon>
        <taxon>Longimicrobium</taxon>
    </lineage>
</organism>
<dbReference type="Gene3D" id="1.10.260.40">
    <property type="entry name" value="lambda repressor-like DNA-binding domains"/>
    <property type="match status" value="1"/>
</dbReference>
<dbReference type="PANTHER" id="PTHR46797:SF10">
    <property type="entry name" value="BLR1115 PROTEIN"/>
    <property type="match status" value="1"/>
</dbReference>
<dbReference type="RefSeq" id="WP_170035419.1">
    <property type="nucleotide sequence ID" value="NZ_JABDTL010000001.1"/>
</dbReference>
<evidence type="ECO:0000259" key="2">
    <source>
        <dbReference type="PROSITE" id="PS50943"/>
    </source>
</evidence>